<gene>
    <name evidence="2" type="ORF">EVAR_78997_1</name>
</gene>
<organism evidence="2 3">
    <name type="scientific">Eumeta variegata</name>
    <name type="common">Bagworm moth</name>
    <name type="synonym">Eumeta japonica</name>
    <dbReference type="NCBI Taxonomy" id="151549"/>
    <lineage>
        <taxon>Eukaryota</taxon>
        <taxon>Metazoa</taxon>
        <taxon>Ecdysozoa</taxon>
        <taxon>Arthropoda</taxon>
        <taxon>Hexapoda</taxon>
        <taxon>Insecta</taxon>
        <taxon>Pterygota</taxon>
        <taxon>Neoptera</taxon>
        <taxon>Endopterygota</taxon>
        <taxon>Lepidoptera</taxon>
        <taxon>Glossata</taxon>
        <taxon>Ditrysia</taxon>
        <taxon>Tineoidea</taxon>
        <taxon>Psychidae</taxon>
        <taxon>Oiketicinae</taxon>
        <taxon>Eumeta</taxon>
    </lineage>
</organism>
<feature type="region of interest" description="Disordered" evidence="1">
    <location>
        <begin position="36"/>
        <end position="62"/>
    </location>
</feature>
<comment type="caution">
    <text evidence="2">The sequence shown here is derived from an EMBL/GenBank/DDBJ whole genome shotgun (WGS) entry which is preliminary data.</text>
</comment>
<keyword evidence="3" id="KW-1185">Reference proteome</keyword>
<reference evidence="2 3" key="1">
    <citation type="journal article" date="2019" name="Commun. Biol.">
        <title>The bagworm genome reveals a unique fibroin gene that provides high tensile strength.</title>
        <authorList>
            <person name="Kono N."/>
            <person name="Nakamura H."/>
            <person name="Ohtoshi R."/>
            <person name="Tomita M."/>
            <person name="Numata K."/>
            <person name="Arakawa K."/>
        </authorList>
    </citation>
    <scope>NUCLEOTIDE SEQUENCE [LARGE SCALE GENOMIC DNA]</scope>
</reference>
<evidence type="ECO:0000313" key="2">
    <source>
        <dbReference type="EMBL" id="GBP29301.1"/>
    </source>
</evidence>
<sequence length="101" mass="11634">MVELESVIPKTNIRHDIVNGINNVIQEMIPGEKKHVNRPKTQKLQTQKAGRKATTAFTTSHEVHLNNPKRIGLRDLVRPRPSRVREKAKRFQIALYYSQAP</sequence>
<dbReference type="EMBL" id="BGZK01000218">
    <property type="protein sequence ID" value="GBP29301.1"/>
    <property type="molecule type" value="Genomic_DNA"/>
</dbReference>
<proteinExistence type="predicted"/>
<name>A0A4C1US59_EUMVA</name>
<evidence type="ECO:0000313" key="3">
    <source>
        <dbReference type="Proteomes" id="UP000299102"/>
    </source>
</evidence>
<accession>A0A4C1US59</accession>
<protein>
    <submittedName>
        <fullName evidence="2">Uncharacterized protein</fullName>
    </submittedName>
</protein>
<dbReference type="Proteomes" id="UP000299102">
    <property type="component" value="Unassembled WGS sequence"/>
</dbReference>
<dbReference type="AlphaFoldDB" id="A0A4C1US59"/>
<evidence type="ECO:0000256" key="1">
    <source>
        <dbReference type="SAM" id="MobiDB-lite"/>
    </source>
</evidence>